<evidence type="ECO:0000313" key="3">
    <source>
        <dbReference type="Proteomes" id="UP000248044"/>
    </source>
</evidence>
<keyword evidence="2" id="KW-0378">Hydrolase</keyword>
<keyword evidence="3" id="KW-1185">Reference proteome</keyword>
<dbReference type="SUPFAM" id="SSF48208">
    <property type="entry name" value="Six-hairpin glycosidases"/>
    <property type="match status" value="1"/>
</dbReference>
<keyword evidence="1" id="KW-0812">Transmembrane</keyword>
<dbReference type="OrthoDB" id="37002at2157"/>
<name>A0A2U9IJ13_9CREN</name>
<sequence>MLKNGLIPKDLSVWEDNYQYNFWTQAMDALGLKDTALLYSALNLNNSLELKLENILNETIQKYFYTNDGYAEYVTPTVEFANGKSQLVYTPMTLADSSSLLPIDFGLVPLNSQRAIKTVNYTITQLTRNGGLARFTGDTYHYSNTLYDSSGPMPPWIITTLFLALYYEKTGQYSKALNLMNWSIIHSQHLLLPEAVDPTYGNPLPTTSPLTWSSAMYIIVAINYKEIQKESINIPLLIIITIIVILAYYLIKRKFLR</sequence>
<organism evidence="2 3">
    <name type="scientific">Acidianus brierleyi</name>
    <dbReference type="NCBI Taxonomy" id="41673"/>
    <lineage>
        <taxon>Archaea</taxon>
        <taxon>Thermoproteota</taxon>
        <taxon>Thermoprotei</taxon>
        <taxon>Sulfolobales</taxon>
        <taxon>Sulfolobaceae</taxon>
        <taxon>Acidianus</taxon>
    </lineage>
</organism>
<reference evidence="2 3" key="1">
    <citation type="submission" date="2018-05" db="EMBL/GenBank/DDBJ databases">
        <title>Complete Genome Sequences of Extremely Thermoacidophilic, Metal-Mobilizing Type-Strain Members of the Archaeal Family Sulfolobaceae: Acidianus brierleyi DSM-1651T, Acidianus sulfidivorans DSM-18786T, Metallosphaera hakonensis DSM-7519T, and Metallosphaera prunae DSM-10039T.</title>
        <authorList>
            <person name="Counts J.A."/>
            <person name="Kelly R.M."/>
        </authorList>
    </citation>
    <scope>NUCLEOTIDE SEQUENCE [LARGE SCALE GENOMIC DNA]</scope>
    <source>
        <strain evidence="2 3">DSM 1651</strain>
    </source>
</reference>
<evidence type="ECO:0000256" key="1">
    <source>
        <dbReference type="SAM" id="Phobius"/>
    </source>
</evidence>
<gene>
    <name evidence="2" type="ORF">DFR85_12715</name>
</gene>
<dbReference type="PANTHER" id="PTHR31616:SF13">
    <property type="entry name" value="GLUCAN 1,4-ALPHA-GLUCOSIDASE"/>
    <property type="match status" value="1"/>
</dbReference>
<keyword evidence="1" id="KW-1133">Transmembrane helix</keyword>
<dbReference type="InterPro" id="IPR012341">
    <property type="entry name" value="6hp_glycosidase-like_sf"/>
</dbReference>
<evidence type="ECO:0000313" key="2">
    <source>
        <dbReference type="EMBL" id="AWR96029.1"/>
    </source>
</evidence>
<dbReference type="Proteomes" id="UP000248044">
    <property type="component" value="Chromosome"/>
</dbReference>
<proteinExistence type="predicted"/>
<protein>
    <submittedName>
        <fullName evidence="2">Glycoside hydrolase family 15 protein</fullName>
    </submittedName>
</protein>
<dbReference type="KEGG" id="abri:DFR85_12715"/>
<dbReference type="AlphaFoldDB" id="A0A2U9IJ13"/>
<keyword evidence="1" id="KW-0472">Membrane</keyword>
<accession>A0A2U9IJ13</accession>
<dbReference type="PANTHER" id="PTHR31616">
    <property type="entry name" value="TREHALASE"/>
    <property type="match status" value="1"/>
</dbReference>
<dbReference type="EMBL" id="CP029289">
    <property type="protein sequence ID" value="AWR96029.1"/>
    <property type="molecule type" value="Genomic_DNA"/>
</dbReference>
<feature type="transmembrane region" description="Helical" evidence="1">
    <location>
        <begin position="232"/>
        <end position="251"/>
    </location>
</feature>
<dbReference type="GO" id="GO:0004553">
    <property type="term" value="F:hydrolase activity, hydrolyzing O-glycosyl compounds"/>
    <property type="evidence" value="ECO:0007669"/>
    <property type="project" value="TreeGrafter"/>
</dbReference>
<dbReference type="InterPro" id="IPR008928">
    <property type="entry name" value="6-hairpin_glycosidase_sf"/>
</dbReference>
<dbReference type="Gene3D" id="1.50.10.10">
    <property type="match status" value="1"/>
</dbReference>
<dbReference type="GO" id="GO:0005975">
    <property type="term" value="P:carbohydrate metabolic process"/>
    <property type="evidence" value="ECO:0007669"/>
    <property type="project" value="InterPro"/>
</dbReference>